<feature type="region of interest" description="Disordered" evidence="1">
    <location>
        <begin position="1"/>
        <end position="51"/>
    </location>
</feature>
<dbReference type="InterPro" id="IPR036034">
    <property type="entry name" value="PDZ_sf"/>
</dbReference>
<proteinExistence type="predicted"/>
<dbReference type="PANTHER" id="PTHR46221">
    <property type="entry name" value="FERM AND PDZ DOMAIN-CONTAINING PROTEIN FAMILY MEMBER"/>
    <property type="match status" value="1"/>
</dbReference>
<dbReference type="Gene3D" id="2.30.42.10">
    <property type="match status" value="1"/>
</dbReference>
<feature type="non-terminal residue" evidence="2">
    <location>
        <position position="1"/>
    </location>
</feature>
<protein>
    <submittedName>
        <fullName evidence="2">Uncharacterized protein</fullName>
    </submittedName>
</protein>
<reference evidence="2" key="1">
    <citation type="thesis" date="2021" institute="BYU ScholarsArchive" country="Provo, UT, USA">
        <title>Applications of and Algorithms for Genome Assembly and Genomic Analyses with an Emphasis on Marine Teleosts.</title>
        <authorList>
            <person name="Pickett B.D."/>
        </authorList>
    </citation>
    <scope>NUCLEOTIDE SEQUENCE</scope>
    <source>
        <strain evidence="2">HI-2016</strain>
    </source>
</reference>
<dbReference type="PANTHER" id="PTHR46221:SF2">
    <property type="entry name" value="FERM AND PDZ DOMAIN-CONTAINING PROTEIN 1"/>
    <property type="match status" value="1"/>
</dbReference>
<organism evidence="2 3">
    <name type="scientific">Albula glossodonta</name>
    <name type="common">roundjaw bonefish</name>
    <dbReference type="NCBI Taxonomy" id="121402"/>
    <lineage>
        <taxon>Eukaryota</taxon>
        <taxon>Metazoa</taxon>
        <taxon>Chordata</taxon>
        <taxon>Craniata</taxon>
        <taxon>Vertebrata</taxon>
        <taxon>Euteleostomi</taxon>
        <taxon>Actinopterygii</taxon>
        <taxon>Neopterygii</taxon>
        <taxon>Teleostei</taxon>
        <taxon>Albuliformes</taxon>
        <taxon>Albulidae</taxon>
        <taxon>Albula</taxon>
    </lineage>
</organism>
<sequence length="88" mass="10063">MEEQERSRSPSRRTSRVEQVVGRWLRRSRDSSSRERTLGDGKPGECVGPDQRNFPIRVTVQILRDPLLDSHGFTISTHPPILVQDIIA</sequence>
<dbReference type="AlphaFoldDB" id="A0A8T2P1C1"/>
<name>A0A8T2P1C1_9TELE</name>
<dbReference type="Proteomes" id="UP000824540">
    <property type="component" value="Unassembled WGS sequence"/>
</dbReference>
<dbReference type="EMBL" id="JAFBMS010000028">
    <property type="protein sequence ID" value="KAG9342457.1"/>
    <property type="molecule type" value="Genomic_DNA"/>
</dbReference>
<comment type="caution">
    <text evidence="2">The sequence shown here is derived from an EMBL/GenBank/DDBJ whole genome shotgun (WGS) entry which is preliminary data.</text>
</comment>
<evidence type="ECO:0000313" key="3">
    <source>
        <dbReference type="Proteomes" id="UP000824540"/>
    </source>
</evidence>
<accession>A0A8T2P1C1</accession>
<dbReference type="OrthoDB" id="6022242at2759"/>
<evidence type="ECO:0000256" key="1">
    <source>
        <dbReference type="SAM" id="MobiDB-lite"/>
    </source>
</evidence>
<keyword evidence="3" id="KW-1185">Reference proteome</keyword>
<feature type="compositionally biased region" description="Basic and acidic residues" evidence="1">
    <location>
        <begin position="27"/>
        <end position="43"/>
    </location>
</feature>
<evidence type="ECO:0000313" key="2">
    <source>
        <dbReference type="EMBL" id="KAG9342457.1"/>
    </source>
</evidence>
<gene>
    <name evidence="2" type="ORF">JZ751_016459</name>
</gene>